<evidence type="ECO:0000313" key="10">
    <source>
        <dbReference type="Proteomes" id="UP000594220"/>
    </source>
</evidence>
<organism evidence="9 10">
    <name type="scientific">Crocodylus porosus</name>
    <name type="common">Saltwater crocodile</name>
    <name type="synonym">Estuarine crocodile</name>
    <dbReference type="NCBI Taxonomy" id="8502"/>
    <lineage>
        <taxon>Eukaryota</taxon>
        <taxon>Metazoa</taxon>
        <taxon>Chordata</taxon>
        <taxon>Craniata</taxon>
        <taxon>Vertebrata</taxon>
        <taxon>Euteleostomi</taxon>
        <taxon>Archelosauria</taxon>
        <taxon>Archosauria</taxon>
        <taxon>Crocodylia</taxon>
        <taxon>Longirostres</taxon>
        <taxon>Crocodylidae</taxon>
        <taxon>Crocodylus</taxon>
    </lineage>
</organism>
<dbReference type="Ensembl" id="ENSCPRT00005000650.1">
    <property type="protein sequence ID" value="ENSCPRP00005000553.1"/>
    <property type="gene ID" value="ENSCPRG00005000447.1"/>
</dbReference>
<comment type="subcellular location">
    <subcellularLocation>
        <location evidence="1">Endoplasmic reticulum</location>
    </subcellularLocation>
</comment>
<keyword evidence="4" id="KW-0256">Endoplasmic reticulum</keyword>
<dbReference type="GO" id="GO:0032099">
    <property type="term" value="P:negative regulation of appetite"/>
    <property type="evidence" value="ECO:0007669"/>
    <property type="project" value="Ensembl"/>
</dbReference>
<evidence type="ECO:0000256" key="1">
    <source>
        <dbReference type="ARBA" id="ARBA00004240"/>
    </source>
</evidence>
<evidence type="ECO:0000259" key="8">
    <source>
        <dbReference type="SMART" id="SM01117"/>
    </source>
</evidence>
<dbReference type="AlphaFoldDB" id="A0A7M4DW14"/>
<keyword evidence="7" id="KW-0732">Signal</keyword>
<feature type="signal peptide" evidence="7">
    <location>
        <begin position="1"/>
        <end position="21"/>
    </location>
</feature>
<dbReference type="GO" id="GO:0043410">
    <property type="term" value="P:positive regulation of MAPK cascade"/>
    <property type="evidence" value="ECO:0007669"/>
    <property type="project" value="Ensembl"/>
</dbReference>
<evidence type="ECO:0000256" key="6">
    <source>
        <dbReference type="ARBA" id="ARBA00038357"/>
    </source>
</evidence>
<keyword evidence="3" id="KW-0479">Metal-binding</keyword>
<proteinExistence type="inferred from homology"/>
<keyword evidence="2" id="KW-0349">Heme</keyword>
<dbReference type="GO" id="GO:0005615">
    <property type="term" value="C:extracellular space"/>
    <property type="evidence" value="ECO:0007669"/>
    <property type="project" value="Ensembl"/>
</dbReference>
<dbReference type="InterPro" id="IPR001199">
    <property type="entry name" value="Cyt_B5-like_heme/steroid-bd"/>
</dbReference>
<keyword evidence="5" id="KW-0408">Iron</keyword>
<feature type="domain" description="Cytochrome b5 heme-binding" evidence="8">
    <location>
        <begin position="39"/>
        <end position="119"/>
    </location>
</feature>
<reference evidence="9" key="1">
    <citation type="submission" date="2025-08" db="UniProtKB">
        <authorList>
            <consortium name="Ensembl"/>
        </authorList>
    </citation>
    <scope>IDENTIFICATION</scope>
</reference>
<dbReference type="GeneTree" id="ENSGT00940000162504"/>
<feature type="chain" id="PRO_5029742244" evidence="7">
    <location>
        <begin position="22"/>
        <end position="192"/>
    </location>
</feature>
<protein>
    <submittedName>
        <fullName evidence="9">Neudesin neurotrophic factor</fullName>
    </submittedName>
</protein>
<dbReference type="GO" id="GO:0005739">
    <property type="term" value="C:mitochondrion"/>
    <property type="evidence" value="ECO:0007669"/>
    <property type="project" value="Ensembl"/>
</dbReference>
<evidence type="ECO:0000256" key="7">
    <source>
        <dbReference type="SAM" id="SignalP"/>
    </source>
</evidence>
<dbReference type="SMART" id="SM01117">
    <property type="entry name" value="Cyt-b5"/>
    <property type="match status" value="1"/>
</dbReference>
<dbReference type="GO" id="GO:0016020">
    <property type="term" value="C:membrane"/>
    <property type="evidence" value="ECO:0007669"/>
    <property type="project" value="TreeGrafter"/>
</dbReference>
<dbReference type="GO" id="GO:0000165">
    <property type="term" value="P:MAPK cascade"/>
    <property type="evidence" value="ECO:0007669"/>
    <property type="project" value="Ensembl"/>
</dbReference>
<gene>
    <name evidence="9" type="primary">NENF</name>
</gene>
<evidence type="ECO:0000256" key="3">
    <source>
        <dbReference type="ARBA" id="ARBA00022723"/>
    </source>
</evidence>
<dbReference type="GO" id="GO:0046872">
    <property type="term" value="F:metal ion binding"/>
    <property type="evidence" value="ECO:0007669"/>
    <property type="project" value="UniProtKB-KW"/>
</dbReference>
<evidence type="ECO:0000256" key="2">
    <source>
        <dbReference type="ARBA" id="ARBA00022617"/>
    </source>
</evidence>
<dbReference type="PANTHER" id="PTHR10281">
    <property type="entry name" value="MEMBRANE-ASSOCIATED PROGESTERONE RECEPTOR COMPONENT-RELATED"/>
    <property type="match status" value="1"/>
</dbReference>
<comment type="similarity">
    <text evidence="6">Belongs to the cytochrome b5 family. MAPR subfamily.</text>
</comment>
<dbReference type="GO" id="GO:0005783">
    <property type="term" value="C:endoplasmic reticulum"/>
    <property type="evidence" value="ECO:0007669"/>
    <property type="project" value="UniProtKB-SubCell"/>
</dbReference>
<dbReference type="Proteomes" id="UP000594220">
    <property type="component" value="Unplaced"/>
</dbReference>
<accession>A0A7M4DW14</accession>
<dbReference type="Gene3D" id="3.10.120.10">
    <property type="entry name" value="Cytochrome b5-like heme/steroid binding domain"/>
    <property type="match status" value="1"/>
</dbReference>
<sequence length="192" mass="21387">MAGSPGPLLLLLLVLRALAAAEWDLRFKAATAEAPVRLFTEPELARYSGQQEGQPIYMAVKGVVFDVSSAKEFYGKGAPYNALVGKDSTRGVAKMSLDLADLTHDTVRNRLVCLTPSLQFHSFFYLISLKYILVLHSYAGLNALHKTDVYFLGNSVIFNYFLLRLFKTPSLMQISTLSLIKSFDFTYFLNTA</sequence>
<dbReference type="SUPFAM" id="SSF55856">
    <property type="entry name" value="Cytochrome b5-like heme/steroid binding domain"/>
    <property type="match status" value="1"/>
</dbReference>
<evidence type="ECO:0000313" key="9">
    <source>
        <dbReference type="Ensembl" id="ENSCPRP00005000553.1"/>
    </source>
</evidence>
<dbReference type="InterPro" id="IPR050577">
    <property type="entry name" value="MAPR/NEUFC/NENF-like"/>
</dbReference>
<dbReference type="GO" id="GO:0008083">
    <property type="term" value="F:growth factor activity"/>
    <property type="evidence" value="ECO:0007669"/>
    <property type="project" value="Ensembl"/>
</dbReference>
<dbReference type="InterPro" id="IPR036400">
    <property type="entry name" value="Cyt_B5-like_heme/steroid_sf"/>
</dbReference>
<dbReference type="Pfam" id="PF00173">
    <property type="entry name" value="Cyt-b5"/>
    <property type="match status" value="1"/>
</dbReference>
<keyword evidence="10" id="KW-1185">Reference proteome</keyword>
<reference evidence="9" key="2">
    <citation type="submission" date="2025-09" db="UniProtKB">
        <authorList>
            <consortium name="Ensembl"/>
        </authorList>
    </citation>
    <scope>IDENTIFICATION</scope>
</reference>
<evidence type="ECO:0000256" key="4">
    <source>
        <dbReference type="ARBA" id="ARBA00022824"/>
    </source>
</evidence>
<evidence type="ECO:0000256" key="5">
    <source>
        <dbReference type="ARBA" id="ARBA00023004"/>
    </source>
</evidence>
<dbReference type="PANTHER" id="PTHR10281:SF72">
    <property type="entry name" value="NEUDESIN"/>
    <property type="match status" value="1"/>
</dbReference>
<name>A0A7M4DW14_CROPO</name>